<dbReference type="SUPFAM" id="SSF51206">
    <property type="entry name" value="cAMP-binding domain-like"/>
    <property type="match status" value="1"/>
</dbReference>
<keyword evidence="1" id="KW-0808">Transferase</keyword>
<dbReference type="STRING" id="332999.SAMN04488511_10228"/>
<dbReference type="AlphaFoldDB" id="A0A1I0SNG0"/>
<name>A0A1I0SNG0_9SPHI</name>
<organism evidence="1 2">
    <name type="scientific">Pedobacter suwonensis</name>
    <dbReference type="NCBI Taxonomy" id="332999"/>
    <lineage>
        <taxon>Bacteria</taxon>
        <taxon>Pseudomonadati</taxon>
        <taxon>Bacteroidota</taxon>
        <taxon>Sphingobacteriia</taxon>
        <taxon>Sphingobacteriales</taxon>
        <taxon>Sphingobacteriaceae</taxon>
        <taxon>Pedobacter</taxon>
    </lineage>
</organism>
<evidence type="ECO:0000313" key="1">
    <source>
        <dbReference type="EMBL" id="SFA40286.1"/>
    </source>
</evidence>
<dbReference type="InterPro" id="IPR018490">
    <property type="entry name" value="cNMP-bd_dom_sf"/>
</dbReference>
<dbReference type="Proteomes" id="UP000198836">
    <property type="component" value="Unassembled WGS sequence"/>
</dbReference>
<dbReference type="RefSeq" id="WP_090980059.1">
    <property type="nucleotide sequence ID" value="NZ_CP031708.1"/>
</dbReference>
<evidence type="ECO:0000313" key="2">
    <source>
        <dbReference type="Proteomes" id="UP000198836"/>
    </source>
</evidence>
<keyword evidence="1" id="KW-0418">Kinase</keyword>
<accession>A0A1I0SNG0</accession>
<dbReference type="GeneID" id="96617418"/>
<reference evidence="2" key="1">
    <citation type="submission" date="2016-10" db="EMBL/GenBank/DDBJ databases">
        <authorList>
            <person name="Varghese N."/>
            <person name="Submissions S."/>
        </authorList>
    </citation>
    <scope>NUCLEOTIDE SEQUENCE [LARGE SCALE GENOMIC DNA]</scope>
    <source>
        <strain evidence="2">DSM 18130</strain>
    </source>
</reference>
<gene>
    <name evidence="1" type="ORF">SAMN04488511_10228</name>
</gene>
<dbReference type="Gene3D" id="2.60.120.10">
    <property type="entry name" value="Jelly Rolls"/>
    <property type="match status" value="1"/>
</dbReference>
<dbReference type="EMBL" id="FOJM01000002">
    <property type="protein sequence ID" value="SFA40286.1"/>
    <property type="molecule type" value="Genomic_DNA"/>
</dbReference>
<dbReference type="GO" id="GO:0016301">
    <property type="term" value="F:kinase activity"/>
    <property type="evidence" value="ECO:0007669"/>
    <property type="project" value="UniProtKB-KW"/>
</dbReference>
<protein>
    <submittedName>
        <fullName evidence="1">cAMP-binding domain of CRP or a regulatory subunit of cAMP-dependent protein kinases</fullName>
    </submittedName>
</protein>
<keyword evidence="2" id="KW-1185">Reference proteome</keyword>
<dbReference type="OrthoDB" id="752588at2"/>
<sequence>MIDMMTDAYDEGDAFIKYLNELQPLRKEIIDRVKKETFKIVVRKNEILPELNHINGDCLFFILKGLVRAFILDEGKDITAWLTAENQMIGKIRNPGTLVPTYPEQYQALEDSELLILPYRFIDDLYVKFPETNILARKLLAIHYHTSQERSVLSRIPSAEIRYKQFQAGFPAIKSRVPLKFLASYLGMRIETLSRVRKKEKLQAKA</sequence>
<proteinExistence type="predicted"/>
<dbReference type="InterPro" id="IPR014710">
    <property type="entry name" value="RmlC-like_jellyroll"/>
</dbReference>